<feature type="domain" description="Metallo-beta-lactamase" evidence="6">
    <location>
        <begin position="104"/>
        <end position="289"/>
    </location>
</feature>
<evidence type="ECO:0000256" key="5">
    <source>
        <dbReference type="SAM" id="SignalP"/>
    </source>
</evidence>
<evidence type="ECO:0000313" key="7">
    <source>
        <dbReference type="EMBL" id="SLN33359.1"/>
    </source>
</evidence>
<evidence type="ECO:0000256" key="3">
    <source>
        <dbReference type="ARBA" id="ARBA00022801"/>
    </source>
</evidence>
<evidence type="ECO:0000256" key="4">
    <source>
        <dbReference type="ARBA" id="ARBA00022833"/>
    </source>
</evidence>
<dbReference type="PANTHER" id="PTHR42978:SF6">
    <property type="entry name" value="QUORUM-QUENCHING LACTONASE YTNP-RELATED"/>
    <property type="match status" value="1"/>
</dbReference>
<protein>
    <submittedName>
        <fullName evidence="7">Ribonuclease Z</fullName>
    </submittedName>
</protein>
<dbReference type="RefSeq" id="WP_085835862.1">
    <property type="nucleotide sequence ID" value="NZ_FWFS01000003.1"/>
</dbReference>
<dbReference type="InterPro" id="IPR001279">
    <property type="entry name" value="Metallo-B-lactamas"/>
</dbReference>
<keyword evidence="8" id="KW-1185">Reference proteome</keyword>
<comment type="similarity">
    <text evidence="1">Belongs to the metallo-beta-lactamase superfamily.</text>
</comment>
<sequence>MRDATKTSRRAVLAGSAALPFAAAATLRPAAAQEAIAAAPDAPKVPTVPTHRSIKLGDFEVTALLAGTNTRTQPHEIFGANASDETFAAVAEANFIPADKAQFFYTPTLVKTATDLVLFDTGFSGEGLVSALTSAGYSADDVTQVVITHMHGDHIGGLMTAGSATFANAAYTTGATEFDHWAAAGNDGFEANVRPLADRFSMINEGDSPVSGITAVNAFGHTPGMFAYMLESNGAQMLLGADFANHYVFSLAYPDWEVSFDTDKAQAAATRKRLLDMLATDRLPFLGYHMPFPAMGYVAKGGLREDASYSYVPASYQFLLDS</sequence>
<dbReference type="OrthoDB" id="9773738at2"/>
<feature type="signal peptide" evidence="5">
    <location>
        <begin position="1"/>
        <end position="32"/>
    </location>
</feature>
<dbReference type="SMART" id="SM00849">
    <property type="entry name" value="Lactamase_B"/>
    <property type="match status" value="1"/>
</dbReference>
<dbReference type="SUPFAM" id="SSF56281">
    <property type="entry name" value="Metallo-hydrolase/oxidoreductase"/>
    <property type="match status" value="1"/>
</dbReference>
<evidence type="ECO:0000313" key="8">
    <source>
        <dbReference type="Proteomes" id="UP000193862"/>
    </source>
</evidence>
<keyword evidence="4" id="KW-0862">Zinc</keyword>
<evidence type="ECO:0000256" key="2">
    <source>
        <dbReference type="ARBA" id="ARBA00022723"/>
    </source>
</evidence>
<keyword evidence="3" id="KW-0378">Hydrolase</keyword>
<reference evidence="7 8" key="1">
    <citation type="submission" date="2017-03" db="EMBL/GenBank/DDBJ databases">
        <authorList>
            <person name="Afonso C.L."/>
            <person name="Miller P.J."/>
            <person name="Scott M.A."/>
            <person name="Spackman E."/>
            <person name="Goraichik I."/>
            <person name="Dimitrov K.M."/>
            <person name="Suarez D.L."/>
            <person name="Swayne D.E."/>
        </authorList>
    </citation>
    <scope>NUCLEOTIDE SEQUENCE [LARGE SCALE GENOMIC DNA]</scope>
    <source>
        <strain evidence="7 8">CECT 8620</strain>
    </source>
</reference>
<organism evidence="7 8">
    <name type="scientific">Aquimixticola soesokkakensis</name>
    <dbReference type="NCBI Taxonomy" id="1519096"/>
    <lineage>
        <taxon>Bacteria</taxon>
        <taxon>Pseudomonadati</taxon>
        <taxon>Pseudomonadota</taxon>
        <taxon>Alphaproteobacteria</taxon>
        <taxon>Rhodobacterales</taxon>
        <taxon>Paracoccaceae</taxon>
        <taxon>Aquimixticola</taxon>
    </lineage>
</organism>
<dbReference type="GO" id="GO:0046872">
    <property type="term" value="F:metal ion binding"/>
    <property type="evidence" value="ECO:0007669"/>
    <property type="project" value="UniProtKB-KW"/>
</dbReference>
<proteinExistence type="inferred from homology"/>
<dbReference type="Proteomes" id="UP000193862">
    <property type="component" value="Unassembled WGS sequence"/>
</dbReference>
<keyword evidence="5" id="KW-0732">Signal</keyword>
<dbReference type="PANTHER" id="PTHR42978">
    <property type="entry name" value="QUORUM-QUENCHING LACTONASE YTNP-RELATED-RELATED"/>
    <property type="match status" value="1"/>
</dbReference>
<dbReference type="AlphaFoldDB" id="A0A1Y5S6X6"/>
<dbReference type="EMBL" id="FWFS01000003">
    <property type="protein sequence ID" value="SLN33359.1"/>
    <property type="molecule type" value="Genomic_DNA"/>
</dbReference>
<accession>A0A1Y5S6X6</accession>
<dbReference type="InterPro" id="IPR051013">
    <property type="entry name" value="MBL_superfamily_lactonases"/>
</dbReference>
<dbReference type="Pfam" id="PF00753">
    <property type="entry name" value="Lactamase_B"/>
    <property type="match status" value="1"/>
</dbReference>
<dbReference type="CDD" id="cd07720">
    <property type="entry name" value="OPHC2-like_MBL-fold"/>
    <property type="match status" value="1"/>
</dbReference>
<keyword evidence="2" id="KW-0479">Metal-binding</keyword>
<evidence type="ECO:0000256" key="1">
    <source>
        <dbReference type="ARBA" id="ARBA00007749"/>
    </source>
</evidence>
<feature type="chain" id="PRO_5012011903" evidence="5">
    <location>
        <begin position="33"/>
        <end position="322"/>
    </location>
</feature>
<evidence type="ECO:0000259" key="6">
    <source>
        <dbReference type="SMART" id="SM00849"/>
    </source>
</evidence>
<dbReference type="InterPro" id="IPR036866">
    <property type="entry name" value="RibonucZ/Hydroxyglut_hydro"/>
</dbReference>
<gene>
    <name evidence="7" type="ORF">AQS8620_01138</name>
</gene>
<dbReference type="GO" id="GO:0016787">
    <property type="term" value="F:hydrolase activity"/>
    <property type="evidence" value="ECO:0007669"/>
    <property type="project" value="UniProtKB-KW"/>
</dbReference>
<name>A0A1Y5S6X6_9RHOB</name>
<dbReference type="PROSITE" id="PS51318">
    <property type="entry name" value="TAT"/>
    <property type="match status" value="1"/>
</dbReference>
<dbReference type="Gene3D" id="3.60.15.10">
    <property type="entry name" value="Ribonuclease Z/Hydroxyacylglutathione hydrolase-like"/>
    <property type="match status" value="1"/>
</dbReference>
<dbReference type="InterPro" id="IPR006311">
    <property type="entry name" value="TAT_signal"/>
</dbReference>